<gene>
    <name evidence="2" type="ORF">AMSG_02127</name>
</gene>
<protein>
    <submittedName>
        <fullName evidence="2">Uncharacterized protein</fullName>
    </submittedName>
</protein>
<keyword evidence="3" id="KW-1185">Reference proteome</keyword>
<keyword evidence="1" id="KW-0175">Coiled coil</keyword>
<accession>A0A0L0DVC8</accession>
<dbReference type="GeneID" id="25561833"/>
<name>A0A0L0DVC8_THETB</name>
<reference evidence="2 3" key="1">
    <citation type="submission" date="2010-05" db="EMBL/GenBank/DDBJ databases">
        <title>The Genome Sequence of Thecamonas trahens ATCC 50062.</title>
        <authorList>
            <consortium name="The Broad Institute Genome Sequencing Platform"/>
            <person name="Russ C."/>
            <person name="Cuomo C."/>
            <person name="Shea T."/>
            <person name="Young S.K."/>
            <person name="Zeng Q."/>
            <person name="Koehrsen M."/>
            <person name="Haas B."/>
            <person name="Borodovsky M."/>
            <person name="Guigo R."/>
            <person name="Alvarado L."/>
            <person name="Berlin A."/>
            <person name="Bochicchio J."/>
            <person name="Borenstein D."/>
            <person name="Chapman S."/>
            <person name="Chen Z."/>
            <person name="Freedman E."/>
            <person name="Gellesch M."/>
            <person name="Goldberg J."/>
            <person name="Griggs A."/>
            <person name="Gujja S."/>
            <person name="Heilman E."/>
            <person name="Heiman D."/>
            <person name="Hepburn T."/>
            <person name="Howarth C."/>
            <person name="Jen D."/>
            <person name="Larson L."/>
            <person name="Mehta T."/>
            <person name="Park D."/>
            <person name="Pearson M."/>
            <person name="Roberts A."/>
            <person name="Saif S."/>
            <person name="Shenoy N."/>
            <person name="Sisk P."/>
            <person name="Stolte C."/>
            <person name="Sykes S."/>
            <person name="Thomson T."/>
            <person name="Walk T."/>
            <person name="White J."/>
            <person name="Yandava C."/>
            <person name="Burger G."/>
            <person name="Gray M.W."/>
            <person name="Holland P.W.H."/>
            <person name="King N."/>
            <person name="Lang F.B.F."/>
            <person name="Roger A.J."/>
            <person name="Ruiz-Trillo I."/>
            <person name="Lander E."/>
            <person name="Nusbaum C."/>
        </authorList>
    </citation>
    <scope>NUCLEOTIDE SEQUENCE [LARGE SCALE GENOMIC DNA]</scope>
    <source>
        <strain evidence="2 3">ATCC 50062</strain>
    </source>
</reference>
<evidence type="ECO:0000313" key="3">
    <source>
        <dbReference type="Proteomes" id="UP000054408"/>
    </source>
</evidence>
<proteinExistence type="predicted"/>
<evidence type="ECO:0000313" key="2">
    <source>
        <dbReference type="EMBL" id="KNC56112.1"/>
    </source>
</evidence>
<feature type="coiled-coil region" evidence="1">
    <location>
        <begin position="472"/>
        <end position="506"/>
    </location>
</feature>
<dbReference type="EMBL" id="GL349440">
    <property type="protein sequence ID" value="KNC56112.1"/>
    <property type="molecule type" value="Genomic_DNA"/>
</dbReference>
<dbReference type="AlphaFoldDB" id="A0A0L0DVC8"/>
<dbReference type="RefSeq" id="XP_013761154.1">
    <property type="nucleotide sequence ID" value="XM_013905700.1"/>
</dbReference>
<sequence length="566" mass="62410">MSLSPSPARTLEQSLLDDSLAAAEAEGIVLEAIAFEPPMHSATVKSQEAATVAELRRLRETLETNLASWGPAAPLDAKFDESTVTDQLDDLLPPIVDGAEDVLRAAEALRSEEGNSQYSELKTVLQRLQSGQVRAGDKLDALVASVADAVRKALTELDGTRNSEAAKVLLAVLTEIIASIEQLAAVVVPDMRVLHQRAQRAEASAEEFEVDRANSDWTVAMTQREAQVFGEVDTVLDETRAQLRECEAIHHTLYSYQVEPLALDSSSSADDLELVHAALRRLRELEGSEERKYGQLERGLDAQLARFNKKAETSEATVTMLTSRIQSLLGDLADAHAKAWRDRKKVLVCERTMALLRKKQRINQSLAEGEEEELLRLERDVKAAAAAAAIADAVNHDAAASLRAIAQEREADLVTDLFDLYVDHLTLLRRKYYQVSLSVFAAESAVEILRQEQDGVLTKKQRANAAKRPDLVAACNDQLATLETKLNDELDRIATLQDQLASLQDDWEVSMDTLEALDITDAQRTELADVKTAWKALLEQIRAQAAAHRRLVDLDNRLDATFLSQA</sequence>
<organism evidence="2 3">
    <name type="scientific">Thecamonas trahens ATCC 50062</name>
    <dbReference type="NCBI Taxonomy" id="461836"/>
    <lineage>
        <taxon>Eukaryota</taxon>
        <taxon>Apusozoa</taxon>
        <taxon>Apusomonadida</taxon>
        <taxon>Apusomonadidae</taxon>
        <taxon>Thecamonas</taxon>
    </lineage>
</organism>
<dbReference type="Proteomes" id="UP000054408">
    <property type="component" value="Unassembled WGS sequence"/>
</dbReference>
<evidence type="ECO:0000256" key="1">
    <source>
        <dbReference type="SAM" id="Coils"/>
    </source>
</evidence>